<dbReference type="AlphaFoldDB" id="D1QUS7"/>
<evidence type="ECO:0000256" key="1">
    <source>
        <dbReference type="SAM" id="SignalP"/>
    </source>
</evidence>
<proteinExistence type="predicted"/>
<gene>
    <name evidence="2" type="ORF">HMPREF0971_02762</name>
</gene>
<name>D1QUS7_9BACT</name>
<dbReference type="Proteomes" id="UP000004079">
    <property type="component" value="Unassembled WGS sequence"/>
</dbReference>
<evidence type="ECO:0000313" key="2">
    <source>
        <dbReference type="EMBL" id="EFB30875.1"/>
    </source>
</evidence>
<organism evidence="2 3">
    <name type="scientific">Segatella oris F0302</name>
    <dbReference type="NCBI Taxonomy" id="649760"/>
    <lineage>
        <taxon>Bacteria</taxon>
        <taxon>Pseudomonadati</taxon>
        <taxon>Bacteroidota</taxon>
        <taxon>Bacteroidia</taxon>
        <taxon>Bacteroidales</taxon>
        <taxon>Prevotellaceae</taxon>
        <taxon>Segatella</taxon>
    </lineage>
</organism>
<evidence type="ECO:0008006" key="4">
    <source>
        <dbReference type="Google" id="ProtNLM"/>
    </source>
</evidence>
<sequence length="551" mass="60093">MKKNTILSIMTCAAMLLFMAACSNDENSNGQEKLIQAVQFSFTNEDFGADEILSRATGAAETKPQTVDLGDCEAEISVENEPAVKTRGAQTNADGHYTIRAYQGGTLKGEMKGTFSGGAFTPDGSSRKSMNLSDGTYDFIAFNDDVVPSGNELTVARDKAATAMIGTTTELINQHPNQKVMFTMKHVGCRLRTQFICKKHIPNAITATLEPTGANVIPVNTAYNLATKAYTSTNGAMTAESNNSPASTEEIYTASEYGKNYSYISASDYHYFLPTTEGSKLKLSSISAGTVFWKPIPTFNIPNLNATLQMQAGKSYAVKIKLKPNYTYLMSDGTTGHFKDTTFGGAPAATAKTPIAVVVDKDNHMAIALNEANGGAKMFWCINTHWFKQNNTHNVTNIRNALNIEATSGYDETWDASYTTSAVTGEKVKGKNPDFLTFKAAADYNPGVSYTGSPALKWYLPSFSDFKWMFSTLGFGDKTAVIKNRDYKWYGNLAAVAFTQVGGTAMVTPTYYWSSTEYTSIACCVAPTLWTMNWSSASRNYDFPVLPFVKY</sequence>
<dbReference type="RefSeq" id="WP_004375098.1">
    <property type="nucleotide sequence ID" value="NZ_GG703888.1"/>
</dbReference>
<dbReference type="HOGENOM" id="CLU_028180_0_0_10"/>
<feature type="signal peptide" evidence="1">
    <location>
        <begin position="1"/>
        <end position="23"/>
    </location>
</feature>
<dbReference type="STRING" id="649760.HMPREF0971_02762"/>
<protein>
    <recommendedName>
        <fullName evidence="4">Fimbrillin family protein</fullName>
    </recommendedName>
</protein>
<dbReference type="PROSITE" id="PS51257">
    <property type="entry name" value="PROKAR_LIPOPROTEIN"/>
    <property type="match status" value="1"/>
</dbReference>
<comment type="caution">
    <text evidence="2">The sequence shown here is derived from an EMBL/GenBank/DDBJ whole genome shotgun (WGS) entry which is preliminary data.</text>
</comment>
<dbReference type="EMBL" id="ACUZ02000049">
    <property type="protein sequence ID" value="EFB30875.1"/>
    <property type="molecule type" value="Genomic_DNA"/>
</dbReference>
<reference evidence="2 3" key="1">
    <citation type="submission" date="2009-11" db="EMBL/GenBank/DDBJ databases">
        <authorList>
            <person name="Weinstock G."/>
            <person name="Sodergren E."/>
            <person name="Clifton S."/>
            <person name="Fulton L."/>
            <person name="Fulton B."/>
            <person name="Courtney L."/>
            <person name="Fronick C."/>
            <person name="Harrison M."/>
            <person name="Strong C."/>
            <person name="Farmer C."/>
            <person name="Delahaunty K."/>
            <person name="Markovic C."/>
            <person name="Hall O."/>
            <person name="Minx P."/>
            <person name="Tomlinson C."/>
            <person name="Mitreva M."/>
            <person name="Nelson J."/>
            <person name="Hou S."/>
            <person name="Wollam A."/>
            <person name="Pepin K.H."/>
            <person name="Johnson M."/>
            <person name="Bhonagiri V."/>
            <person name="Nash W.E."/>
            <person name="Warren W."/>
            <person name="Chinwalla A."/>
            <person name="Mardis E.R."/>
            <person name="Wilson R.K."/>
        </authorList>
    </citation>
    <scope>NUCLEOTIDE SEQUENCE [LARGE SCALE GENOMIC DNA]</scope>
    <source>
        <strain evidence="2 3">F0302</strain>
    </source>
</reference>
<evidence type="ECO:0000313" key="3">
    <source>
        <dbReference type="Proteomes" id="UP000004079"/>
    </source>
</evidence>
<accession>D1QUS7</accession>
<keyword evidence="1" id="KW-0732">Signal</keyword>
<feature type="chain" id="PRO_5003025604" description="Fimbrillin family protein" evidence="1">
    <location>
        <begin position="24"/>
        <end position="551"/>
    </location>
</feature>